<sequence length="141" mass="15648">MLTQPVYDVFLLQDNGVLCETTECQIPATDFETGIPVSMEVAGNFMSQPAAQQQEVQRETRTDLFVADIVGGFVPRDAHLREVMYSTGDDFYQQSALMLQDSPRLLQESEENSNLCTPILPVDLCTSALCLTTDDAPHPYP</sequence>
<keyword evidence="2" id="KW-1185">Reference proteome</keyword>
<name>A0A3P7QWF6_DIBLA</name>
<gene>
    <name evidence="1" type="ORF">DILT_LOCUS16696</name>
</gene>
<accession>A0A3P7QWF6</accession>
<reference evidence="1 2" key="1">
    <citation type="submission" date="2018-11" db="EMBL/GenBank/DDBJ databases">
        <authorList>
            <consortium name="Pathogen Informatics"/>
        </authorList>
    </citation>
    <scope>NUCLEOTIDE SEQUENCE [LARGE SCALE GENOMIC DNA]</scope>
</reference>
<dbReference type="OrthoDB" id="7295497at2759"/>
<evidence type="ECO:0000313" key="1">
    <source>
        <dbReference type="EMBL" id="VDN35146.1"/>
    </source>
</evidence>
<feature type="non-terminal residue" evidence="1">
    <location>
        <position position="141"/>
    </location>
</feature>
<evidence type="ECO:0000313" key="2">
    <source>
        <dbReference type="Proteomes" id="UP000281553"/>
    </source>
</evidence>
<dbReference type="EMBL" id="UYRU01086544">
    <property type="protein sequence ID" value="VDN35146.1"/>
    <property type="molecule type" value="Genomic_DNA"/>
</dbReference>
<dbReference type="AlphaFoldDB" id="A0A3P7QWF6"/>
<protein>
    <submittedName>
        <fullName evidence="1">Uncharacterized protein</fullName>
    </submittedName>
</protein>
<dbReference type="Proteomes" id="UP000281553">
    <property type="component" value="Unassembled WGS sequence"/>
</dbReference>
<proteinExistence type="predicted"/>
<organism evidence="1 2">
    <name type="scientific">Dibothriocephalus latus</name>
    <name type="common">Fish tapeworm</name>
    <name type="synonym">Diphyllobothrium latum</name>
    <dbReference type="NCBI Taxonomy" id="60516"/>
    <lineage>
        <taxon>Eukaryota</taxon>
        <taxon>Metazoa</taxon>
        <taxon>Spiralia</taxon>
        <taxon>Lophotrochozoa</taxon>
        <taxon>Platyhelminthes</taxon>
        <taxon>Cestoda</taxon>
        <taxon>Eucestoda</taxon>
        <taxon>Diphyllobothriidea</taxon>
        <taxon>Diphyllobothriidae</taxon>
        <taxon>Dibothriocephalus</taxon>
    </lineage>
</organism>